<feature type="transmembrane region" description="Helical" evidence="5">
    <location>
        <begin position="284"/>
        <end position="306"/>
    </location>
</feature>
<dbReference type="OrthoDB" id="7628239at2"/>
<dbReference type="AlphaFoldDB" id="A0A0H4V902"/>
<dbReference type="KEGG" id="ery:CP97_01320"/>
<dbReference type="STRING" id="1648404.CP97_01320"/>
<dbReference type="PATRIC" id="fig|1648404.4.peg.280"/>
<name>A0A0H4V902_9SPHN</name>
<dbReference type="GO" id="GO:0016020">
    <property type="term" value="C:membrane"/>
    <property type="evidence" value="ECO:0007669"/>
    <property type="project" value="UniProtKB-SubCell"/>
</dbReference>
<evidence type="ECO:0000256" key="4">
    <source>
        <dbReference type="ARBA" id="ARBA00023136"/>
    </source>
</evidence>
<dbReference type="Pfam" id="PF04932">
    <property type="entry name" value="Wzy_C"/>
    <property type="match status" value="1"/>
</dbReference>
<dbReference type="EMBL" id="CP011310">
    <property type="protein sequence ID" value="AKQ40980.1"/>
    <property type="molecule type" value="Genomic_DNA"/>
</dbReference>
<feature type="transmembrane region" description="Helical" evidence="5">
    <location>
        <begin position="253"/>
        <end position="272"/>
    </location>
</feature>
<organism evidence="7 8">
    <name type="scientific">Aurantiacibacter atlanticus</name>
    <dbReference type="NCBI Taxonomy" id="1648404"/>
    <lineage>
        <taxon>Bacteria</taxon>
        <taxon>Pseudomonadati</taxon>
        <taxon>Pseudomonadota</taxon>
        <taxon>Alphaproteobacteria</taxon>
        <taxon>Sphingomonadales</taxon>
        <taxon>Erythrobacteraceae</taxon>
        <taxon>Aurantiacibacter</taxon>
    </lineage>
</organism>
<protein>
    <submittedName>
        <fullName evidence="7">O-antigen polymerase</fullName>
    </submittedName>
</protein>
<dbReference type="InterPro" id="IPR051533">
    <property type="entry name" value="WaaL-like"/>
</dbReference>
<feature type="transmembrane region" description="Helical" evidence="5">
    <location>
        <begin position="21"/>
        <end position="42"/>
    </location>
</feature>
<feature type="transmembrane region" description="Helical" evidence="5">
    <location>
        <begin position="229"/>
        <end position="247"/>
    </location>
</feature>
<keyword evidence="3 5" id="KW-1133">Transmembrane helix</keyword>
<evidence type="ECO:0000313" key="7">
    <source>
        <dbReference type="EMBL" id="AKQ40980.1"/>
    </source>
</evidence>
<evidence type="ECO:0000256" key="2">
    <source>
        <dbReference type="ARBA" id="ARBA00022692"/>
    </source>
</evidence>
<feature type="transmembrane region" description="Helical" evidence="5">
    <location>
        <begin position="196"/>
        <end position="220"/>
    </location>
</feature>
<evidence type="ECO:0000256" key="5">
    <source>
        <dbReference type="SAM" id="Phobius"/>
    </source>
</evidence>
<gene>
    <name evidence="7" type="ORF">CP97_01320</name>
</gene>
<reference evidence="7 8" key="1">
    <citation type="journal article" date="2015" name="Int. J. Syst. Evol. Microbiol.">
        <title>Erythrobacter atlanticus sp. nov., a bacterium from ocean sediment able to degrade polycyclic aromatic hydrocarbons.</title>
        <authorList>
            <person name="Zhuang L."/>
            <person name="Liu Y."/>
            <person name="Wang L."/>
            <person name="Wang W."/>
            <person name="Shao Z."/>
        </authorList>
    </citation>
    <scope>NUCLEOTIDE SEQUENCE [LARGE SCALE GENOMIC DNA]</scope>
    <source>
        <strain evidence="8">s21-N3</strain>
    </source>
</reference>
<feature type="transmembrane region" description="Helical" evidence="5">
    <location>
        <begin position="48"/>
        <end position="67"/>
    </location>
</feature>
<feature type="transmembrane region" description="Helical" evidence="5">
    <location>
        <begin position="433"/>
        <end position="450"/>
    </location>
</feature>
<accession>A0A0H4V902</accession>
<feature type="domain" description="O-antigen ligase-related" evidence="6">
    <location>
        <begin position="239"/>
        <end position="387"/>
    </location>
</feature>
<sequence length="455" mass="48241">MTLEPHAPMPGKSFFRLRIGIVLQLQALLALAISLGGGGVAYGLHNLAIQLFALTILAMNRGAVVGFARNGPRWLLVLVIVTMALPLIQLVPLPSGLWQALPGRELVVASFAVLGLEEGQWFPVSVDRARTLVAFCGTLAPATMIVLGSMLVLPDRLRLVRTFIVLALAALLLGIVQLGSANSFGLLYPITSKPDVLYATFANRNSTGLLFVLALALLVASPIPHRREWLLASVGAGSILAVGVIITQSRSSMVLLAIVLAFTAFRVVSTILKGRRGARPVVNPAGILAGVAGLGILLAILGSAAMGGRAADSFERFTQGQTDRPEMWEDGIYAAQAYWPVGSGMGTFDEVFQVYESLEYVSPRRAGRAHNDFIEIAIEGGIFTLLLSLVWLGWSARAALGNSLAGAKWLNWGAGVGIGCIALQSLLDYPLRNQSLLCAAALLIVLLAPLPRDAT</sequence>
<comment type="subcellular location">
    <subcellularLocation>
        <location evidence="1">Membrane</location>
        <topology evidence="1">Multi-pass membrane protein</topology>
    </subcellularLocation>
</comment>
<evidence type="ECO:0000313" key="8">
    <source>
        <dbReference type="Proteomes" id="UP000059113"/>
    </source>
</evidence>
<feature type="transmembrane region" description="Helical" evidence="5">
    <location>
        <begin position="165"/>
        <end position="190"/>
    </location>
</feature>
<feature type="transmembrane region" description="Helical" evidence="5">
    <location>
        <begin position="373"/>
        <end position="394"/>
    </location>
</feature>
<dbReference type="Proteomes" id="UP000059113">
    <property type="component" value="Chromosome"/>
</dbReference>
<proteinExistence type="predicted"/>
<dbReference type="PANTHER" id="PTHR37422:SF23">
    <property type="entry name" value="TEICHURONIC ACID BIOSYNTHESIS PROTEIN TUAE"/>
    <property type="match status" value="1"/>
</dbReference>
<dbReference type="InterPro" id="IPR007016">
    <property type="entry name" value="O-antigen_ligase-rel_domated"/>
</dbReference>
<evidence type="ECO:0000259" key="6">
    <source>
        <dbReference type="Pfam" id="PF04932"/>
    </source>
</evidence>
<evidence type="ECO:0000256" key="3">
    <source>
        <dbReference type="ARBA" id="ARBA00022989"/>
    </source>
</evidence>
<reference evidence="8" key="2">
    <citation type="submission" date="2015-04" db="EMBL/GenBank/DDBJ databases">
        <title>The complete genome sequence of Erythrobacter sp. s21-N3.</title>
        <authorList>
            <person name="Zhuang L."/>
            <person name="Liu Y."/>
            <person name="Shao Z."/>
        </authorList>
    </citation>
    <scope>NUCLEOTIDE SEQUENCE [LARGE SCALE GENOMIC DNA]</scope>
    <source>
        <strain evidence="8">s21-N3</strain>
    </source>
</reference>
<feature type="transmembrane region" description="Helical" evidence="5">
    <location>
        <begin position="406"/>
        <end position="427"/>
    </location>
</feature>
<keyword evidence="2 5" id="KW-0812">Transmembrane</keyword>
<keyword evidence="4 5" id="KW-0472">Membrane</keyword>
<keyword evidence="8" id="KW-1185">Reference proteome</keyword>
<feature type="transmembrane region" description="Helical" evidence="5">
    <location>
        <begin position="74"/>
        <end position="93"/>
    </location>
</feature>
<feature type="transmembrane region" description="Helical" evidence="5">
    <location>
        <begin position="132"/>
        <end position="153"/>
    </location>
</feature>
<evidence type="ECO:0000256" key="1">
    <source>
        <dbReference type="ARBA" id="ARBA00004141"/>
    </source>
</evidence>
<dbReference type="PANTHER" id="PTHR37422">
    <property type="entry name" value="TEICHURONIC ACID BIOSYNTHESIS PROTEIN TUAE"/>
    <property type="match status" value="1"/>
</dbReference>